<gene>
    <name evidence="1" type="primary">RDM3</name>
    <name evidence="1" type="ORF">CR513_02054</name>
</gene>
<proteinExistence type="predicted"/>
<comment type="caution">
    <text evidence="1">The sequence shown here is derived from an EMBL/GenBank/DDBJ whole genome shotgun (WGS) entry which is preliminary data.</text>
</comment>
<dbReference type="EMBL" id="QJKJ01000348">
    <property type="protein sequence ID" value="RDY13068.1"/>
    <property type="molecule type" value="Genomic_DNA"/>
</dbReference>
<accession>A0A371IDJ1</accession>
<dbReference type="AlphaFoldDB" id="A0A371IDJ1"/>
<sequence length="145" mass="16741">MASDVNLNLRPFGDGKCHAINACLKIYPRPTYSGWKRDCRLINTTAAKETIVDKQYDINEACQGILYIYATRAVLDIEVHHLFSVQSRTLEIFEGMRARIKGCNYKRNSTQMQMPTSGFCSIYYRSILTFWMSMDSSLSSPFEWQ</sequence>
<evidence type="ECO:0000313" key="1">
    <source>
        <dbReference type="EMBL" id="RDY13068.1"/>
    </source>
</evidence>
<dbReference type="STRING" id="157652.A0A371IDJ1"/>
<evidence type="ECO:0000313" key="2">
    <source>
        <dbReference type="Proteomes" id="UP000257109"/>
    </source>
</evidence>
<organism evidence="1 2">
    <name type="scientific">Mucuna pruriens</name>
    <name type="common">Velvet bean</name>
    <name type="synonym">Dolichos pruriens</name>
    <dbReference type="NCBI Taxonomy" id="157652"/>
    <lineage>
        <taxon>Eukaryota</taxon>
        <taxon>Viridiplantae</taxon>
        <taxon>Streptophyta</taxon>
        <taxon>Embryophyta</taxon>
        <taxon>Tracheophyta</taxon>
        <taxon>Spermatophyta</taxon>
        <taxon>Magnoliopsida</taxon>
        <taxon>eudicotyledons</taxon>
        <taxon>Gunneridae</taxon>
        <taxon>Pentapetalae</taxon>
        <taxon>rosids</taxon>
        <taxon>fabids</taxon>
        <taxon>Fabales</taxon>
        <taxon>Fabaceae</taxon>
        <taxon>Papilionoideae</taxon>
        <taxon>50 kb inversion clade</taxon>
        <taxon>NPAAA clade</taxon>
        <taxon>indigoferoid/millettioid clade</taxon>
        <taxon>Phaseoleae</taxon>
        <taxon>Mucuna</taxon>
    </lineage>
</organism>
<dbReference type="Proteomes" id="UP000257109">
    <property type="component" value="Unassembled WGS sequence"/>
</dbReference>
<keyword evidence="2" id="KW-1185">Reference proteome</keyword>
<protein>
    <submittedName>
        <fullName evidence="1">Protein RNA-directed DNA methylation 3</fullName>
    </submittedName>
</protein>
<feature type="non-terminal residue" evidence="1">
    <location>
        <position position="1"/>
    </location>
</feature>
<reference evidence="1" key="1">
    <citation type="submission" date="2018-05" db="EMBL/GenBank/DDBJ databases">
        <title>Draft genome of Mucuna pruriens seed.</title>
        <authorList>
            <person name="Nnadi N.E."/>
            <person name="Vos R."/>
            <person name="Hasami M.H."/>
            <person name="Devisetty U.K."/>
            <person name="Aguiy J.C."/>
        </authorList>
    </citation>
    <scope>NUCLEOTIDE SEQUENCE [LARGE SCALE GENOMIC DNA]</scope>
    <source>
        <strain evidence="1">JCA_2017</strain>
    </source>
</reference>
<name>A0A371IDJ1_MUCPR</name>
<dbReference type="OrthoDB" id="28901at2759"/>